<dbReference type="InterPro" id="IPR011989">
    <property type="entry name" value="ARM-like"/>
</dbReference>
<evidence type="ECO:0000256" key="3">
    <source>
        <dbReference type="SAM" id="MobiDB-lite"/>
    </source>
</evidence>
<accession>A0A0P1KP59</accession>
<dbReference type="Pfam" id="PF14664">
    <property type="entry name" value="RICTOR_N"/>
    <property type="match status" value="1"/>
</dbReference>
<dbReference type="PANTHER" id="PTHR13298:SF11">
    <property type="entry name" value="RAPAMYCIN-INSENSITIVE COMPANION OF MTOR"/>
    <property type="match status" value="1"/>
</dbReference>
<dbReference type="Pfam" id="PF14668">
    <property type="entry name" value="RICTOR_V"/>
    <property type="match status" value="1"/>
</dbReference>
<feature type="region of interest" description="Disordered" evidence="3">
    <location>
        <begin position="1"/>
        <end position="70"/>
    </location>
</feature>
<dbReference type="SMART" id="SM01308">
    <property type="entry name" value="RICTOR_N"/>
    <property type="match status" value="1"/>
</dbReference>
<feature type="region of interest" description="Disordered" evidence="3">
    <location>
        <begin position="82"/>
        <end position="103"/>
    </location>
</feature>
<evidence type="ECO:0000259" key="5">
    <source>
        <dbReference type="SMART" id="SM01308"/>
    </source>
</evidence>
<feature type="compositionally biased region" description="Polar residues" evidence="3">
    <location>
        <begin position="184"/>
        <end position="200"/>
    </location>
</feature>
<feature type="domain" description="Rapamycin-insensitive companion of mTOR middle" evidence="4">
    <location>
        <begin position="661"/>
        <end position="886"/>
    </location>
</feature>
<evidence type="ECO:0000313" key="8">
    <source>
        <dbReference type="Proteomes" id="UP000236544"/>
    </source>
</evidence>
<evidence type="ECO:0000313" key="7">
    <source>
        <dbReference type="EMBL" id="CUS21557.1"/>
    </source>
</evidence>
<dbReference type="InterPro" id="IPR028267">
    <property type="entry name" value="Pianissimo_N"/>
</dbReference>
<feature type="compositionally biased region" description="Low complexity" evidence="3">
    <location>
        <begin position="170"/>
        <end position="181"/>
    </location>
</feature>
<evidence type="ECO:0000259" key="4">
    <source>
        <dbReference type="SMART" id="SM01307"/>
    </source>
</evidence>
<feature type="domain" description="Rapamycin-insensitive companion of mTOR" evidence="6">
    <location>
        <begin position="1069"/>
        <end position="1141"/>
    </location>
</feature>
<dbReference type="GO" id="GO:0031932">
    <property type="term" value="C:TORC2 complex"/>
    <property type="evidence" value="ECO:0007669"/>
    <property type="project" value="InterPro"/>
</dbReference>
<dbReference type="SUPFAM" id="SSF48371">
    <property type="entry name" value="ARM repeat"/>
    <property type="match status" value="1"/>
</dbReference>
<dbReference type="OrthoDB" id="271111at2759"/>
<dbReference type="InterPro" id="IPR028268">
    <property type="entry name" value="Pianissimo_fam"/>
</dbReference>
<evidence type="ECO:0000256" key="2">
    <source>
        <dbReference type="SAM" id="Coils"/>
    </source>
</evidence>
<dbReference type="Pfam" id="PF14663">
    <property type="entry name" value="RasGEF_N_2"/>
    <property type="match status" value="1"/>
</dbReference>
<dbReference type="InterPro" id="IPR016024">
    <property type="entry name" value="ARM-type_fold"/>
</dbReference>
<feature type="compositionally biased region" description="Polar residues" evidence="3">
    <location>
        <begin position="1"/>
        <end position="14"/>
    </location>
</feature>
<dbReference type="InterPro" id="IPR029451">
    <property type="entry name" value="RICTOR_M"/>
</dbReference>
<dbReference type="InterPro" id="IPR029453">
    <property type="entry name" value="Rictor_IV"/>
</dbReference>
<dbReference type="SMART" id="SM01303">
    <property type="entry name" value="RasGEF_N_2"/>
    <property type="match status" value="1"/>
</dbReference>
<dbReference type="InterPro" id="IPR029452">
    <property type="entry name" value="RICTOR_V"/>
</dbReference>
<dbReference type="GO" id="GO:0038203">
    <property type="term" value="P:TORC2 signaling"/>
    <property type="evidence" value="ECO:0007669"/>
    <property type="project" value="TreeGrafter"/>
</dbReference>
<dbReference type="PANTHER" id="PTHR13298">
    <property type="entry name" value="CYTOSOLIC REGULATOR PIANISSIMO"/>
    <property type="match status" value="1"/>
</dbReference>
<organism evidence="7 8">
    <name type="scientific">Lachancea quebecensis</name>
    <dbReference type="NCBI Taxonomy" id="1654605"/>
    <lineage>
        <taxon>Eukaryota</taxon>
        <taxon>Fungi</taxon>
        <taxon>Dikarya</taxon>
        <taxon>Ascomycota</taxon>
        <taxon>Saccharomycotina</taxon>
        <taxon>Saccharomycetes</taxon>
        <taxon>Saccharomycetales</taxon>
        <taxon>Saccharomycetaceae</taxon>
        <taxon>Lachancea</taxon>
    </lineage>
</organism>
<comment type="similarity">
    <text evidence="1">Belongs to the RICTOR family.</text>
</comment>
<evidence type="ECO:0000256" key="1">
    <source>
        <dbReference type="ARBA" id="ARBA00008878"/>
    </source>
</evidence>
<dbReference type="SMART" id="SM01310">
    <property type="entry name" value="RICTOR_V"/>
    <property type="match status" value="1"/>
</dbReference>
<dbReference type="SMART" id="SM01307">
    <property type="entry name" value="RICTOR_M"/>
    <property type="match status" value="1"/>
</dbReference>
<dbReference type="Gene3D" id="1.25.10.10">
    <property type="entry name" value="Leucine-rich Repeat Variant"/>
    <property type="match status" value="1"/>
</dbReference>
<feature type="compositionally biased region" description="Polar residues" evidence="3">
    <location>
        <begin position="27"/>
        <end position="36"/>
    </location>
</feature>
<dbReference type="Pfam" id="PF14666">
    <property type="entry name" value="RICTOR_M"/>
    <property type="match status" value="1"/>
</dbReference>
<dbReference type="EMBL" id="LN890565">
    <property type="protein sequence ID" value="CUS21557.1"/>
    <property type="molecule type" value="Genomic_DNA"/>
</dbReference>
<gene>
    <name evidence="7" type="ORF">LAQU0_S03e05292g</name>
</gene>
<feature type="coiled-coil region" evidence="2">
    <location>
        <begin position="1197"/>
        <end position="1235"/>
    </location>
</feature>
<reference evidence="8" key="1">
    <citation type="submission" date="2015-10" db="EMBL/GenBank/DDBJ databases">
        <authorList>
            <person name="Devillers H."/>
        </authorList>
    </citation>
    <scope>NUCLEOTIDE SEQUENCE [LARGE SCALE GENOMIC DNA]</scope>
</reference>
<dbReference type="Proteomes" id="UP000236544">
    <property type="component" value="Unassembled WGS sequence"/>
</dbReference>
<feature type="domain" description="Rapamycin-insensitive companion of mTOR N-terminal" evidence="5">
    <location>
        <begin position="246"/>
        <end position="593"/>
    </location>
</feature>
<protein>
    <submittedName>
        <fullName evidence="7">LAQU0S03e05292g1_1</fullName>
    </submittedName>
</protein>
<feature type="region of interest" description="Disordered" evidence="3">
    <location>
        <begin position="144"/>
        <end position="215"/>
    </location>
</feature>
<feature type="compositionally biased region" description="Polar residues" evidence="3">
    <location>
        <begin position="93"/>
        <end position="103"/>
    </location>
</feature>
<proteinExistence type="inferred from homology"/>
<name>A0A0P1KP59_9SACH</name>
<evidence type="ECO:0000259" key="6">
    <source>
        <dbReference type="SMART" id="SM01310"/>
    </source>
</evidence>
<keyword evidence="2" id="KW-0175">Coiled coil</keyword>
<sequence>MTSQRSSPHLTRSRSSTEEILTRSRHNTVLSTSFVSTRRADDQPVSPLSAHKPRRARSGTAKSVNSLKHDIHHVQQDLARLRKSKKDTEKLKQSATNDIYPGNYSQEHLQRHSMVLQSNNQLRKLDQQIKKSGDLLSSLRKKLDNTTEDVRPTASTNPSFISKELRRTSDYTTADDSTTADELSAQSLSEDEASSTSLNEASIEDSPGYKHVSSSDAAASEKHATWLVSDYLQSLQDKNASTDYLLETANDLTLLLKQNPSIKFDLFLPAFSSTIQQLLLSDADVTVAAAYRICRHLITGQEFIRELLKLHLEPFLIISLAKPNSCYVERLHALKLIRSFLGYDSGITLGLVQAVVSCIEKPDDRLREVALETLLELCYTNPMLVQRCGGIQFLGSFIGECPSLQQASYVLDTMLDLMTFRETRSCFIDNFDVCVVLTSLSDSQIKANFNAERLKNGISLICRCLTNYNGIILFSQDNFRPLRELLTFFQAPQLASYLVDLFLDVLRIKSTSLTDKKTANYNSKLSPSHFHIETMPINQYVGLLAGVLYKVGFIDRLLGVLIQLAPGKNDHGVAAKTRYLITEYCNIAMNLAGLKPSASAGLLSFNYSDFEKVFSEVFQYEKVTNKLNKNRNTIGMTDIGSLRDIMDFSEQLKHKALINDVDEARFKRMVYDTRVLQTKDYTLWNWSILSDLLEGPLLNGKRLDDLARTTKFFRRLMVFYRPMRFRFSRIRQGSRLAPKCVHVGRQLVTTLTSTREGIKILSDDTKLIPQIASLLFKAIEGHTTGNAFSKESLSKTVCAGYFKIIGTFTESLRGVRILEKWNVFTVIYKMFQQTSRLTNSFLLLILPELDLEHSLHCRNILNKALVHPMEEVRVEATRLLGRKIQDIPPKVSTSGREKILEKFLIELLVRQLYDLSPKVIAAADKILYDYCATQDWPPRIDIPRHHLLDQLIFIRSPILLEFLKTPAGFKQLNDIGFIETEREKWRSHKNKEYVGRVEAFIQAETSKFSNETSYTTPSRKKLPMHFCHSLASTEEGVNLISQKGDFVQIINIIKSYRHNNFPDLTVDEDIELKAALWCCGHIGSTEPGINLLDNYSIVNDVVSISLGTFSMSIKFTSFFVLGLIAKTNEGCEILDELGWDCSLNVQKVPLGLTFPRDVLRFLRFPESSVNDDRFVDQGLRINDDDAPLEYEVPTMDLDMLLNNKAKAENTMGDAQEELQAEIERQKRNLEMFRLQAGQISSDEVLDRVMRAASKLNNHILCSAAVKEITELISTYGAARFETPKVFFWVLGLLEQYRFKPQARKFLCDLLLRKKTLEVMIRKDKKKRRF</sequence>
<keyword evidence="8" id="KW-1185">Reference proteome</keyword>